<dbReference type="InterPro" id="IPR021858">
    <property type="entry name" value="Fun_TF"/>
</dbReference>
<dbReference type="PANTHER" id="PTHR38111:SF2">
    <property type="entry name" value="FINGER DOMAIN PROTEIN, PUTATIVE (AFU_ORTHOLOGUE AFUA_1G01560)-RELATED"/>
    <property type="match status" value="1"/>
</dbReference>
<protein>
    <recommendedName>
        <fullName evidence="3">Transcription factor domain-containing protein</fullName>
    </recommendedName>
</protein>
<evidence type="ECO:0008006" key="3">
    <source>
        <dbReference type="Google" id="ProtNLM"/>
    </source>
</evidence>
<dbReference type="Proteomes" id="UP001345691">
    <property type="component" value="Unassembled WGS sequence"/>
</dbReference>
<gene>
    <name evidence="1" type="ORF">LTR69_003700</name>
</gene>
<organism evidence="1 2">
    <name type="scientific">Exophiala sideris</name>
    <dbReference type="NCBI Taxonomy" id="1016849"/>
    <lineage>
        <taxon>Eukaryota</taxon>
        <taxon>Fungi</taxon>
        <taxon>Dikarya</taxon>
        <taxon>Ascomycota</taxon>
        <taxon>Pezizomycotina</taxon>
        <taxon>Eurotiomycetes</taxon>
        <taxon>Chaetothyriomycetidae</taxon>
        <taxon>Chaetothyriales</taxon>
        <taxon>Herpotrichiellaceae</taxon>
        <taxon>Exophiala</taxon>
    </lineage>
</organism>
<comment type="caution">
    <text evidence="1">The sequence shown here is derived from an EMBL/GenBank/DDBJ whole genome shotgun (WGS) entry which is preliminary data.</text>
</comment>
<sequence>MIQLPDTGDMKKLGAISARVRTDHTSVYISHLFSSFLHQHCFIGKDGNEHRDLKRLINSSSSLHNAALALGALDLEVYKRPKSAFVKSGTALKYYHEAVKSLQDDIAHSETSVRKDNARLWSTILLGIFELMYDSSGHAFLAHFMYGTSRLVWYQGAIKDRDLYLTIRVLELTRALVFWTDTFLVEPQWQISMAWMFDETAPHDWHPIDALFDLAVQFIALNQRAELVVRSEWPVTSKEVSKALHDAAADGMKLRSMMDQWHTLALMWSQSHIPKEGIDAPMQLALILYHTTSICLSNIFRSQHYVRLGLEVPRLSEEANLMHASRILDLVDIALSKTNLAGFLYCWPLQVASLRYGISIEQRERSLAMMKEIEKRGFVVSKPFEALMTQGWWKMDHGIPVIDT</sequence>
<dbReference type="InterPro" id="IPR053178">
    <property type="entry name" value="Osmoadaptation_assoc"/>
</dbReference>
<accession>A0ABR0JHP4</accession>
<evidence type="ECO:0000313" key="1">
    <source>
        <dbReference type="EMBL" id="KAK5063934.1"/>
    </source>
</evidence>
<reference evidence="1 2" key="1">
    <citation type="submission" date="2023-08" db="EMBL/GenBank/DDBJ databases">
        <title>Black Yeasts Isolated from many extreme environments.</title>
        <authorList>
            <person name="Coleine C."/>
            <person name="Stajich J.E."/>
            <person name="Selbmann L."/>
        </authorList>
    </citation>
    <scope>NUCLEOTIDE SEQUENCE [LARGE SCALE GENOMIC DNA]</scope>
    <source>
        <strain evidence="1 2">CCFEE 6328</strain>
    </source>
</reference>
<dbReference type="EMBL" id="JAVRRF010000006">
    <property type="protein sequence ID" value="KAK5063934.1"/>
    <property type="molecule type" value="Genomic_DNA"/>
</dbReference>
<dbReference type="PANTHER" id="PTHR38111">
    <property type="entry name" value="ZN(2)-C6 FUNGAL-TYPE DOMAIN-CONTAINING PROTEIN-RELATED"/>
    <property type="match status" value="1"/>
</dbReference>
<keyword evidence="2" id="KW-1185">Reference proteome</keyword>
<dbReference type="Pfam" id="PF11951">
    <property type="entry name" value="Fungal_trans_2"/>
    <property type="match status" value="1"/>
</dbReference>
<proteinExistence type="predicted"/>
<name>A0ABR0JHP4_9EURO</name>
<evidence type="ECO:0000313" key="2">
    <source>
        <dbReference type="Proteomes" id="UP001345691"/>
    </source>
</evidence>